<dbReference type="GO" id="GO:0006412">
    <property type="term" value="P:translation"/>
    <property type="evidence" value="ECO:0007669"/>
    <property type="project" value="UniProtKB-KW"/>
</dbReference>
<feature type="domain" description="Aminoacyl-tRNA synthetase class Ia" evidence="9">
    <location>
        <begin position="253"/>
        <end position="394"/>
    </location>
</feature>
<evidence type="ECO:0000256" key="2">
    <source>
        <dbReference type="ARBA" id="ARBA00013164"/>
    </source>
</evidence>
<proteinExistence type="inferred from homology"/>
<dbReference type="InterPro" id="IPR009080">
    <property type="entry name" value="tRNAsynth_Ia_anticodon-bd"/>
</dbReference>
<comment type="catalytic activity">
    <reaction evidence="8">
        <text>tRNA(Leu) + L-leucine + ATP = L-leucyl-tRNA(Leu) + AMP + diphosphate</text>
        <dbReference type="Rhea" id="RHEA:11688"/>
        <dbReference type="Rhea" id="RHEA-COMP:9613"/>
        <dbReference type="Rhea" id="RHEA-COMP:9622"/>
        <dbReference type="ChEBI" id="CHEBI:30616"/>
        <dbReference type="ChEBI" id="CHEBI:33019"/>
        <dbReference type="ChEBI" id="CHEBI:57427"/>
        <dbReference type="ChEBI" id="CHEBI:78442"/>
        <dbReference type="ChEBI" id="CHEBI:78494"/>
        <dbReference type="ChEBI" id="CHEBI:456215"/>
        <dbReference type="EC" id="6.1.1.4"/>
    </reaction>
</comment>
<dbReference type="SUPFAM" id="SSF52374">
    <property type="entry name" value="Nucleotidylyl transferase"/>
    <property type="match status" value="1"/>
</dbReference>
<keyword evidence="3" id="KW-0436">Ligase</keyword>
<feature type="domain" description="Aminoacyl-tRNA synthetase class Ia" evidence="9">
    <location>
        <begin position="420"/>
        <end position="459"/>
    </location>
</feature>
<dbReference type="InterPro" id="IPR002300">
    <property type="entry name" value="aa-tRNA-synth_Ia"/>
</dbReference>
<feature type="domain" description="Aminoacyl-tRNA synthetase class Ia" evidence="9">
    <location>
        <begin position="2"/>
        <end position="102"/>
    </location>
</feature>
<evidence type="ECO:0000313" key="11">
    <source>
        <dbReference type="EMBL" id="KAL1130657.1"/>
    </source>
</evidence>
<dbReference type="GO" id="GO:0005524">
    <property type="term" value="F:ATP binding"/>
    <property type="evidence" value="ECO:0007669"/>
    <property type="project" value="UniProtKB-KW"/>
</dbReference>
<comment type="similarity">
    <text evidence="1">Belongs to the class-I aminoacyl-tRNA synthetase family.</text>
</comment>
<feature type="domain" description="Methionyl/Valyl/Leucyl/Isoleucyl-tRNA synthetase anticodon-binding" evidence="10">
    <location>
        <begin position="521"/>
        <end position="635"/>
    </location>
</feature>
<dbReference type="InterPro" id="IPR009008">
    <property type="entry name" value="Val/Leu/Ile-tRNA-synth_edit"/>
</dbReference>
<keyword evidence="12" id="KW-1185">Reference proteome</keyword>
<keyword evidence="6" id="KW-0648">Protein biosynthesis</keyword>
<evidence type="ECO:0000256" key="1">
    <source>
        <dbReference type="ARBA" id="ARBA00005594"/>
    </source>
</evidence>
<dbReference type="AlphaFoldDB" id="A0ABD0YVP4"/>
<keyword evidence="5" id="KW-0067">ATP-binding</keyword>
<evidence type="ECO:0000256" key="7">
    <source>
        <dbReference type="ARBA" id="ARBA00023146"/>
    </source>
</evidence>
<keyword evidence="4" id="KW-0547">Nucleotide-binding</keyword>
<evidence type="ECO:0000256" key="4">
    <source>
        <dbReference type="ARBA" id="ARBA00022741"/>
    </source>
</evidence>
<evidence type="ECO:0000256" key="5">
    <source>
        <dbReference type="ARBA" id="ARBA00022840"/>
    </source>
</evidence>
<evidence type="ECO:0000313" key="12">
    <source>
        <dbReference type="Proteomes" id="UP001558652"/>
    </source>
</evidence>
<evidence type="ECO:0000256" key="3">
    <source>
        <dbReference type="ARBA" id="ARBA00022598"/>
    </source>
</evidence>
<dbReference type="SUPFAM" id="SSF47323">
    <property type="entry name" value="Anticodon-binding domain of a subclass of class I aminoacyl-tRNA synthetases"/>
    <property type="match status" value="1"/>
</dbReference>
<dbReference type="Pfam" id="PF08264">
    <property type="entry name" value="Anticodon_1"/>
    <property type="match status" value="1"/>
</dbReference>
<comment type="caution">
    <text evidence="11">The sequence shown here is derived from an EMBL/GenBank/DDBJ whole genome shotgun (WGS) entry which is preliminary data.</text>
</comment>
<dbReference type="Gene3D" id="3.40.50.620">
    <property type="entry name" value="HUPs"/>
    <property type="match status" value="2"/>
</dbReference>
<dbReference type="EMBL" id="JBFDAA010000007">
    <property type="protein sequence ID" value="KAL1130657.1"/>
    <property type="molecule type" value="Genomic_DNA"/>
</dbReference>
<evidence type="ECO:0000259" key="10">
    <source>
        <dbReference type="Pfam" id="PF08264"/>
    </source>
</evidence>
<keyword evidence="7" id="KW-0030">Aminoacyl-tRNA synthetase</keyword>
<dbReference type="Gene3D" id="1.10.730.10">
    <property type="entry name" value="Isoleucyl-tRNA Synthetase, Domain 1"/>
    <property type="match status" value="1"/>
</dbReference>
<dbReference type="InterPro" id="IPR013155">
    <property type="entry name" value="M/V/L/I-tRNA-synth_anticd-bd"/>
</dbReference>
<sequence length="696" mass="79797">MREQLDNLGISFDWDHKVVTCLPDYYKWTQYLFLLLYRAGLVYRKNAVVNWDPIDKTVLADEQVDSSGRSWRSNAIVEKKLLKQWFVRTTRFAHALRKRLDNPQGLEGWKDVIKLQKHWIGDCNGASFEFKVVSGGGVESTVEVWTKYPELVPRACFLTAAPGSVLDSGDVTVFNPFTNKTLPVFITNELEFDEGRDVRLGLPDAYRADLEFAQMKGIKYELINFQECPEERHRICRLALEAGIGGYVCSSKLRDWLVSRQRKWGTPIPIVHCLSCGPVPLELKHLPVLLDADEFTPCPRCGSRSSREQDTLDTFVDSSWYFLRYLDSRNRTELFCKNVASKMMPVDVYVGGKEHAVLHLYYARFMTHFLHSIKLLNDPEPFKRLLVQGMVMGKTYKAAGHYIPPIEVDFSTDPPTERATGLMVEEHWDKMSKSKHNGVDPGYMLKNYGVDTTRLIMLSDVAPTSNKYWSEDSFTGIHNWQRRLWTLVFDFLKSRKEVSPMTSPQDENRLKDARNFYVKGATFNYANSHQLSVAVAKLQGLTNSLRNTRPAVMASSQEFEKALGCLLIMIAPMAPHFANELWSIFQTAEARIDNQFFDWDKPLLKQSWPQLDSDYKLELVFKVNNAVKGSVRLPQESFTKLTEHKAVELALRDDSVIAFLGGCDILASRLIVAEDYEAILNLVIDHRQNRRIKVST</sequence>
<dbReference type="SUPFAM" id="SSF50677">
    <property type="entry name" value="ValRS/IleRS/LeuRS editing domain"/>
    <property type="match status" value="1"/>
</dbReference>
<dbReference type="GO" id="GO:0005737">
    <property type="term" value="C:cytoplasm"/>
    <property type="evidence" value="ECO:0007669"/>
    <property type="project" value="UniProtKB-ARBA"/>
</dbReference>
<evidence type="ECO:0000259" key="9">
    <source>
        <dbReference type="Pfam" id="PF00133"/>
    </source>
</evidence>
<dbReference type="Proteomes" id="UP001558652">
    <property type="component" value="Unassembled WGS sequence"/>
</dbReference>
<name>A0ABD0YVP4_9HEMI</name>
<dbReference type="InterPro" id="IPR014729">
    <property type="entry name" value="Rossmann-like_a/b/a_fold"/>
</dbReference>
<dbReference type="EC" id="6.1.1.4" evidence="2"/>
<dbReference type="Pfam" id="PF00133">
    <property type="entry name" value="tRNA-synt_1"/>
    <property type="match status" value="3"/>
</dbReference>
<accession>A0ABD0YVP4</accession>
<gene>
    <name evidence="11" type="ORF">AAG570_011899</name>
</gene>
<reference evidence="11 12" key="1">
    <citation type="submission" date="2024-07" db="EMBL/GenBank/DDBJ databases">
        <title>Chromosome-level genome assembly of the water stick insect Ranatra chinensis (Heteroptera: Nepidae).</title>
        <authorList>
            <person name="Liu X."/>
        </authorList>
    </citation>
    <scope>NUCLEOTIDE SEQUENCE [LARGE SCALE GENOMIC DNA]</scope>
    <source>
        <strain evidence="11">Cailab_2021Rc</strain>
        <tissue evidence="11">Muscle</tissue>
    </source>
</reference>
<dbReference type="PANTHER" id="PTHR43740:SF2">
    <property type="entry name" value="LEUCINE--TRNA LIGASE, MITOCHONDRIAL"/>
    <property type="match status" value="1"/>
</dbReference>
<evidence type="ECO:0000256" key="8">
    <source>
        <dbReference type="ARBA" id="ARBA00047469"/>
    </source>
</evidence>
<organism evidence="11 12">
    <name type="scientific">Ranatra chinensis</name>
    <dbReference type="NCBI Taxonomy" id="642074"/>
    <lineage>
        <taxon>Eukaryota</taxon>
        <taxon>Metazoa</taxon>
        <taxon>Ecdysozoa</taxon>
        <taxon>Arthropoda</taxon>
        <taxon>Hexapoda</taxon>
        <taxon>Insecta</taxon>
        <taxon>Pterygota</taxon>
        <taxon>Neoptera</taxon>
        <taxon>Paraneoptera</taxon>
        <taxon>Hemiptera</taxon>
        <taxon>Heteroptera</taxon>
        <taxon>Panheteroptera</taxon>
        <taxon>Nepomorpha</taxon>
        <taxon>Nepidae</taxon>
        <taxon>Ranatrinae</taxon>
        <taxon>Ranatra</taxon>
    </lineage>
</organism>
<dbReference type="PANTHER" id="PTHR43740">
    <property type="entry name" value="LEUCYL-TRNA SYNTHETASE"/>
    <property type="match status" value="1"/>
</dbReference>
<protein>
    <recommendedName>
        <fullName evidence="2">leucine--tRNA ligase</fullName>
        <ecNumber evidence="2">6.1.1.4</ecNumber>
    </recommendedName>
</protein>
<dbReference type="PRINTS" id="PR00985">
    <property type="entry name" value="TRNASYNTHLEU"/>
</dbReference>
<dbReference type="InterPro" id="IPR002302">
    <property type="entry name" value="Leu-tRNA-ligase"/>
</dbReference>
<evidence type="ECO:0000256" key="6">
    <source>
        <dbReference type="ARBA" id="ARBA00022917"/>
    </source>
</evidence>
<dbReference type="GO" id="GO:0004823">
    <property type="term" value="F:leucine-tRNA ligase activity"/>
    <property type="evidence" value="ECO:0007669"/>
    <property type="project" value="UniProtKB-EC"/>
</dbReference>
<dbReference type="FunFam" id="1.10.730.10:FF:000002">
    <property type="entry name" value="Leucine--tRNA ligase"/>
    <property type="match status" value="1"/>
</dbReference>